<gene>
    <name evidence="11" type="ORF">FOXB_12815</name>
</gene>
<dbReference type="GO" id="GO:0004497">
    <property type="term" value="F:monooxygenase activity"/>
    <property type="evidence" value="ECO:0007669"/>
    <property type="project" value="UniProtKB-KW"/>
</dbReference>
<reference evidence="11" key="1">
    <citation type="journal article" date="2012" name="Mol. Plant Microbe Interact.">
        <title>A highly conserved effector in Fusarium oxysporum is required for full virulence on Arabidopsis.</title>
        <authorList>
            <person name="Thatcher L.F."/>
            <person name="Gardiner D.M."/>
            <person name="Kazan K."/>
            <person name="Manners J."/>
        </authorList>
    </citation>
    <scope>NUCLEOTIDE SEQUENCE [LARGE SCALE GENOMIC DNA]</scope>
    <source>
        <strain evidence="11">Fo5176</strain>
    </source>
</reference>
<protein>
    <recommendedName>
        <fullName evidence="12">Cytochrome P450</fullName>
    </recommendedName>
</protein>
<dbReference type="GO" id="GO:0016705">
    <property type="term" value="F:oxidoreductase activity, acting on paired donors, with incorporation or reduction of molecular oxygen"/>
    <property type="evidence" value="ECO:0007669"/>
    <property type="project" value="InterPro"/>
</dbReference>
<proteinExistence type="inferred from homology"/>
<name>F9G2D3_FUSOF</name>
<comment type="caution">
    <text evidence="11">The sequence shown here is derived from an EMBL/GenBank/DDBJ whole genome shotgun (WGS) entry which is preliminary data.</text>
</comment>
<dbReference type="InterPro" id="IPR036396">
    <property type="entry name" value="Cyt_P450_sf"/>
</dbReference>
<evidence type="ECO:0000313" key="11">
    <source>
        <dbReference type="EMBL" id="EGU76674.1"/>
    </source>
</evidence>
<evidence type="ECO:0000256" key="4">
    <source>
        <dbReference type="ARBA" id="ARBA00022617"/>
    </source>
</evidence>
<comment type="similarity">
    <text evidence="3 9">Belongs to the cytochrome P450 family.</text>
</comment>
<dbReference type="OrthoDB" id="1844152at2759"/>
<organism evidence="11">
    <name type="scientific">Fusarium oxysporum (strain Fo5176)</name>
    <name type="common">Fusarium vascular wilt</name>
    <dbReference type="NCBI Taxonomy" id="660025"/>
    <lineage>
        <taxon>Eukaryota</taxon>
        <taxon>Fungi</taxon>
        <taxon>Dikarya</taxon>
        <taxon>Ascomycota</taxon>
        <taxon>Pezizomycotina</taxon>
        <taxon>Sordariomycetes</taxon>
        <taxon>Hypocreomycetidae</taxon>
        <taxon>Hypocreales</taxon>
        <taxon>Nectriaceae</taxon>
        <taxon>Fusarium</taxon>
        <taxon>Fusarium oxysporum species complex</taxon>
    </lineage>
</organism>
<accession>F9G2D3</accession>
<dbReference type="PANTHER" id="PTHR46206">
    <property type="entry name" value="CYTOCHROME P450"/>
    <property type="match status" value="1"/>
</dbReference>
<dbReference type="STRING" id="660025.F9G2D3"/>
<comment type="subcellular location">
    <subcellularLocation>
        <location evidence="2">Membrane</location>
        <topology evidence="2">Single-pass membrane protein</topology>
    </subcellularLocation>
</comment>
<keyword evidence="6 9" id="KW-0560">Oxidoreductase</keyword>
<evidence type="ECO:0000256" key="3">
    <source>
        <dbReference type="ARBA" id="ARBA00010617"/>
    </source>
</evidence>
<comment type="cofactor">
    <cofactor evidence="1">
        <name>heme</name>
        <dbReference type="ChEBI" id="CHEBI:30413"/>
    </cofactor>
</comment>
<keyword evidence="10" id="KW-0812">Transmembrane</keyword>
<keyword evidence="10" id="KW-1133">Transmembrane helix</keyword>
<evidence type="ECO:0000256" key="1">
    <source>
        <dbReference type="ARBA" id="ARBA00001971"/>
    </source>
</evidence>
<dbReference type="GO" id="GO:0016020">
    <property type="term" value="C:membrane"/>
    <property type="evidence" value="ECO:0007669"/>
    <property type="project" value="UniProtKB-SubCell"/>
</dbReference>
<dbReference type="Pfam" id="PF00067">
    <property type="entry name" value="p450"/>
    <property type="match status" value="1"/>
</dbReference>
<keyword evidence="4 9" id="KW-0349">Heme</keyword>
<keyword evidence="7 9" id="KW-0408">Iron</keyword>
<dbReference type="PROSITE" id="PS00086">
    <property type="entry name" value="CYTOCHROME_P450"/>
    <property type="match status" value="1"/>
</dbReference>
<evidence type="ECO:0000256" key="8">
    <source>
        <dbReference type="ARBA" id="ARBA00023033"/>
    </source>
</evidence>
<dbReference type="CDD" id="cd11041">
    <property type="entry name" value="CYP503A1-like"/>
    <property type="match status" value="1"/>
</dbReference>
<dbReference type="Gene3D" id="1.10.630.10">
    <property type="entry name" value="Cytochrome P450"/>
    <property type="match status" value="1"/>
</dbReference>
<keyword evidence="8 9" id="KW-0503">Monooxygenase</keyword>
<dbReference type="SUPFAM" id="SSF48264">
    <property type="entry name" value="Cytochrome P450"/>
    <property type="match status" value="1"/>
</dbReference>
<feature type="transmembrane region" description="Helical" evidence="10">
    <location>
        <begin position="36"/>
        <end position="58"/>
    </location>
</feature>
<dbReference type="GO" id="GO:0020037">
    <property type="term" value="F:heme binding"/>
    <property type="evidence" value="ECO:0007669"/>
    <property type="project" value="InterPro"/>
</dbReference>
<evidence type="ECO:0000256" key="9">
    <source>
        <dbReference type="RuleBase" id="RU000461"/>
    </source>
</evidence>
<dbReference type="InterPro" id="IPR017972">
    <property type="entry name" value="Cyt_P450_CS"/>
</dbReference>
<evidence type="ECO:0000256" key="7">
    <source>
        <dbReference type="ARBA" id="ARBA00023004"/>
    </source>
</evidence>
<dbReference type="EMBL" id="AFQF01003217">
    <property type="protein sequence ID" value="EGU76674.1"/>
    <property type="molecule type" value="Genomic_DNA"/>
</dbReference>
<dbReference type="GO" id="GO:0005506">
    <property type="term" value="F:iron ion binding"/>
    <property type="evidence" value="ECO:0007669"/>
    <property type="project" value="InterPro"/>
</dbReference>
<evidence type="ECO:0008006" key="12">
    <source>
        <dbReference type="Google" id="ProtNLM"/>
    </source>
</evidence>
<dbReference type="AlphaFoldDB" id="F9G2D3"/>
<evidence type="ECO:0000256" key="5">
    <source>
        <dbReference type="ARBA" id="ARBA00022723"/>
    </source>
</evidence>
<keyword evidence="5 9" id="KW-0479">Metal-binding</keyword>
<sequence length="546" mass="61702">MPVTVPWLPPSTPTTMMNSTRDDKFAFFDMYSKNMAFSQTAIVVSFAAILVYAFRLLFKGKGKRSQEDIPYGLKYLNYLPRWVCGIMYSRNALGLMVSARAKYPDAPYKLPRLDTDIVMLPSSVLEELAGLPNAIASNILALQYDLVAAWTGLSMLQDVNLHLRVVQRRLSPNMRSLTLDLEEEVTNAVGALFPQTSNGEWAEMDLYHVMMEVSSRVFSRMVVGPHFCRDPKWVDFAMNFTENVFNSIVFIRNFPAFLHPILRYTLPSVTKAIDNIRQVEELMVPVFTELLKLDSKSNLEKGGSPEHGPLNWFLDIASGDERDPVKLVHAQILLALGAVHTSLFSEINVLYDLMSNPSYFEVIRDEIQEVSDQGWSVDSYAKLHKLDSILRESQRMSPPFLTGLRRVMKQDYTFSNGISVHEGQYICIHTIPDQSNGATGVYPKFDGLRSYNLKAQEGSWKTASHQFGTTEISAIGFGHGRTACPGRYLASLGLKIIFTKLLSEYNFKFTDGSKGRPLNRMVHEIVFPDPTIKVMVQRRENASTPF</sequence>
<keyword evidence="10" id="KW-0472">Membrane</keyword>
<evidence type="ECO:0000256" key="2">
    <source>
        <dbReference type="ARBA" id="ARBA00004167"/>
    </source>
</evidence>
<evidence type="ECO:0000256" key="10">
    <source>
        <dbReference type="SAM" id="Phobius"/>
    </source>
</evidence>
<dbReference type="InterPro" id="IPR001128">
    <property type="entry name" value="Cyt_P450"/>
</dbReference>
<dbReference type="PANTHER" id="PTHR46206:SF6">
    <property type="entry name" value="CYTOCHROME P450 MONOOXYGENASE AN1598-RELATED"/>
    <property type="match status" value="1"/>
</dbReference>
<evidence type="ECO:0000256" key="6">
    <source>
        <dbReference type="ARBA" id="ARBA00023002"/>
    </source>
</evidence>